<protein>
    <recommendedName>
        <fullName evidence="2">FHA domain-containing protein</fullName>
    </recommendedName>
</protein>
<feature type="compositionally biased region" description="Basic residues" evidence="1">
    <location>
        <begin position="54"/>
        <end position="77"/>
    </location>
</feature>
<comment type="caution">
    <text evidence="3">The sequence shown here is derived from an EMBL/GenBank/DDBJ whole genome shotgun (WGS) entry which is preliminary data.</text>
</comment>
<feature type="compositionally biased region" description="Basic residues" evidence="1">
    <location>
        <begin position="84"/>
        <end position="99"/>
    </location>
</feature>
<dbReference type="SUPFAM" id="SSF49879">
    <property type="entry name" value="SMAD/FHA domain"/>
    <property type="match status" value="1"/>
</dbReference>
<dbReference type="AlphaFoldDB" id="A0A9D3RNQ5"/>
<dbReference type="CDD" id="cd22686">
    <property type="entry name" value="FHA_AGGF1"/>
    <property type="match status" value="1"/>
</dbReference>
<evidence type="ECO:0000259" key="2">
    <source>
        <dbReference type="PROSITE" id="PS50006"/>
    </source>
</evidence>
<dbReference type="InterPro" id="IPR053027">
    <property type="entry name" value="AGGF1"/>
</dbReference>
<evidence type="ECO:0000256" key="1">
    <source>
        <dbReference type="SAM" id="MobiDB-lite"/>
    </source>
</evidence>
<dbReference type="Gene3D" id="2.60.200.20">
    <property type="match status" value="1"/>
</dbReference>
<dbReference type="PROSITE" id="PS50006">
    <property type="entry name" value="FHA_DOMAIN"/>
    <property type="match status" value="1"/>
</dbReference>
<dbReference type="Proteomes" id="UP001044222">
    <property type="component" value="Chromosome 15"/>
</dbReference>
<name>A0A9D3RNQ5_ANGAN</name>
<dbReference type="Pfam" id="PF00498">
    <property type="entry name" value="FHA"/>
    <property type="match status" value="1"/>
</dbReference>
<dbReference type="PANTHER" id="PTHR23106:SF24">
    <property type="entry name" value="ANGIOGENIC FACTOR WITH G PATCH AND FHA DOMAINS 1"/>
    <property type="match status" value="1"/>
</dbReference>
<proteinExistence type="predicted"/>
<organism evidence="3 4">
    <name type="scientific">Anguilla anguilla</name>
    <name type="common">European freshwater eel</name>
    <name type="synonym">Muraena anguilla</name>
    <dbReference type="NCBI Taxonomy" id="7936"/>
    <lineage>
        <taxon>Eukaryota</taxon>
        <taxon>Metazoa</taxon>
        <taxon>Chordata</taxon>
        <taxon>Craniata</taxon>
        <taxon>Vertebrata</taxon>
        <taxon>Euteleostomi</taxon>
        <taxon>Actinopterygii</taxon>
        <taxon>Neopterygii</taxon>
        <taxon>Teleostei</taxon>
        <taxon>Anguilliformes</taxon>
        <taxon>Anguillidae</taxon>
        <taxon>Anguilla</taxon>
    </lineage>
</organism>
<feature type="region of interest" description="Disordered" evidence="1">
    <location>
        <begin position="1"/>
        <end position="131"/>
    </location>
</feature>
<dbReference type="InterPro" id="IPR008984">
    <property type="entry name" value="SMAD_FHA_dom_sf"/>
</dbReference>
<feature type="compositionally biased region" description="Basic and acidic residues" evidence="1">
    <location>
        <begin position="307"/>
        <end position="317"/>
    </location>
</feature>
<keyword evidence="4" id="KW-1185">Reference proteome</keyword>
<feature type="compositionally biased region" description="Pro residues" evidence="1">
    <location>
        <begin position="103"/>
        <end position="114"/>
    </location>
</feature>
<sequence>MGGGHSRRERGPLHVELGEGPVARGGGPVAQKGGPVAREGGPVAPALLRTGWQRGRRPSGRKPRERRARGARGRGPTRRAAGASRRRARSPSRRRRRRSATAPPGPPPPPPPPSSASEPEDQGGSEEAWPPCVRVTVVRSPVLQTGTLYIITADTPATIGREKDMAHAIRIPEVGVSKFHAEVYFDQELQCYVLVDQGSQNGTVINGNRILQPKAKSEPCTLTHGDEIKMGDTVLSFHIHSGNDTCDGCEPGQVIAHLTRHKREEPAGQGISREDKELQRQKELKQMKVKYGLKNSEYEGAKVLKSSKYKDRAEKRRQVVGSEGPFTGTTRRPPCT</sequence>
<dbReference type="InterPro" id="IPR000253">
    <property type="entry name" value="FHA_dom"/>
</dbReference>
<reference evidence="3" key="1">
    <citation type="submission" date="2021-01" db="EMBL/GenBank/DDBJ databases">
        <title>A chromosome-scale assembly of European eel, Anguilla anguilla.</title>
        <authorList>
            <person name="Henkel C."/>
            <person name="Jong-Raadsen S.A."/>
            <person name="Dufour S."/>
            <person name="Weltzien F.-A."/>
            <person name="Palstra A.P."/>
            <person name="Pelster B."/>
            <person name="Spaink H.P."/>
            <person name="Van Den Thillart G.E."/>
            <person name="Jansen H."/>
            <person name="Zahm M."/>
            <person name="Klopp C."/>
            <person name="Cedric C."/>
            <person name="Louis A."/>
            <person name="Berthelot C."/>
            <person name="Parey E."/>
            <person name="Roest Crollius H."/>
            <person name="Montfort J."/>
            <person name="Robinson-Rechavi M."/>
            <person name="Bucao C."/>
            <person name="Bouchez O."/>
            <person name="Gislard M."/>
            <person name="Lluch J."/>
            <person name="Milhes M."/>
            <person name="Lampietro C."/>
            <person name="Lopez Roques C."/>
            <person name="Donnadieu C."/>
            <person name="Braasch I."/>
            <person name="Desvignes T."/>
            <person name="Postlethwait J."/>
            <person name="Bobe J."/>
            <person name="Guiguen Y."/>
            <person name="Dirks R."/>
        </authorList>
    </citation>
    <scope>NUCLEOTIDE SEQUENCE</scope>
    <source>
        <strain evidence="3">Tag_6206</strain>
        <tissue evidence="3">Liver</tissue>
    </source>
</reference>
<evidence type="ECO:0000313" key="4">
    <source>
        <dbReference type="Proteomes" id="UP001044222"/>
    </source>
</evidence>
<dbReference type="PANTHER" id="PTHR23106">
    <property type="entry name" value="ANGIOGENIC FACTOR WITH G PATCH AND FHA DOMAINS 1"/>
    <property type="match status" value="1"/>
</dbReference>
<accession>A0A9D3RNQ5</accession>
<dbReference type="SMART" id="SM00240">
    <property type="entry name" value="FHA"/>
    <property type="match status" value="1"/>
</dbReference>
<evidence type="ECO:0000313" key="3">
    <source>
        <dbReference type="EMBL" id="KAG5834297.1"/>
    </source>
</evidence>
<dbReference type="EMBL" id="JAFIRN010000015">
    <property type="protein sequence ID" value="KAG5834297.1"/>
    <property type="molecule type" value="Genomic_DNA"/>
</dbReference>
<dbReference type="GO" id="GO:0001570">
    <property type="term" value="P:vasculogenesis"/>
    <property type="evidence" value="ECO:0007669"/>
    <property type="project" value="TreeGrafter"/>
</dbReference>
<feature type="region of interest" description="Disordered" evidence="1">
    <location>
        <begin position="307"/>
        <end position="336"/>
    </location>
</feature>
<feature type="domain" description="FHA" evidence="2">
    <location>
        <begin position="157"/>
        <end position="210"/>
    </location>
</feature>
<gene>
    <name evidence="3" type="ORF">ANANG_G00260050</name>
</gene>